<keyword evidence="2" id="KW-0804">Transcription</keyword>
<dbReference type="Pfam" id="PF25583">
    <property type="entry name" value="WCX"/>
    <property type="match status" value="1"/>
</dbReference>
<evidence type="ECO:0000313" key="6">
    <source>
        <dbReference type="Proteomes" id="UP001551658"/>
    </source>
</evidence>
<name>A0ABV3FK98_9NOCA</name>
<feature type="region of interest" description="Disordered" evidence="3">
    <location>
        <begin position="313"/>
        <end position="338"/>
    </location>
</feature>
<keyword evidence="6" id="KW-1185">Reference proteome</keyword>
<dbReference type="InterPro" id="IPR051534">
    <property type="entry name" value="CBASS_pafABC_assoc_protein"/>
</dbReference>
<evidence type="ECO:0000256" key="1">
    <source>
        <dbReference type="ARBA" id="ARBA00023015"/>
    </source>
</evidence>
<dbReference type="InterPro" id="IPR057727">
    <property type="entry name" value="WCX_dom"/>
</dbReference>
<feature type="domain" description="HTH deoR-type" evidence="4">
    <location>
        <begin position="2"/>
        <end position="60"/>
    </location>
</feature>
<evidence type="ECO:0000256" key="3">
    <source>
        <dbReference type="SAM" id="MobiDB-lite"/>
    </source>
</evidence>
<dbReference type="PROSITE" id="PS52050">
    <property type="entry name" value="WYL"/>
    <property type="match status" value="1"/>
</dbReference>
<dbReference type="PANTHER" id="PTHR34580">
    <property type="match status" value="1"/>
</dbReference>
<dbReference type="PANTHER" id="PTHR34580:SF1">
    <property type="entry name" value="PROTEIN PAFC"/>
    <property type="match status" value="1"/>
</dbReference>
<dbReference type="InterPro" id="IPR036388">
    <property type="entry name" value="WH-like_DNA-bd_sf"/>
</dbReference>
<dbReference type="PROSITE" id="PS51000">
    <property type="entry name" value="HTH_DEOR_2"/>
    <property type="match status" value="1"/>
</dbReference>
<dbReference type="Pfam" id="PF13280">
    <property type="entry name" value="WYL"/>
    <property type="match status" value="1"/>
</dbReference>
<dbReference type="InterPro" id="IPR028349">
    <property type="entry name" value="PafC-like"/>
</dbReference>
<dbReference type="InterPro" id="IPR036390">
    <property type="entry name" value="WH_DNA-bd_sf"/>
</dbReference>
<dbReference type="InterPro" id="IPR013196">
    <property type="entry name" value="HTH_11"/>
</dbReference>
<evidence type="ECO:0000259" key="4">
    <source>
        <dbReference type="PROSITE" id="PS51000"/>
    </source>
</evidence>
<evidence type="ECO:0000256" key="2">
    <source>
        <dbReference type="ARBA" id="ARBA00023163"/>
    </source>
</evidence>
<dbReference type="RefSeq" id="WP_357988645.1">
    <property type="nucleotide sequence ID" value="NZ_JBFAIH010000055.1"/>
</dbReference>
<sequence length="338" mass="37309">MRADRLLQIVQLLRRYGRMSAAELAQRLEVTKRTVLRDMESLSAAGIPVYAERGRGGGFALVPGFEPDAEQLTAEEARALFVAGGRGTAEALGLGNSFCRALHKLSTALPDDQHRLVTHVRERIVLDAGGWHREPAALDALAAVQAAVLDDERIRIRYRSRQADAPGDRTVDPWGLLQVGTTWYLVAAHRGRPRSYRVSRISTVRRLGEPSRRPPDLDLHQVWRQMRDDFRGAPATEIVLRVHPPRLPLVLRSLAVTALGDPEPVPDEPDAHRLRVRSVEGAAAMLVGFGAEVDVLAPAELRDRIIAIAEAAGEHHRTASRRSAPTEVELLPYGQNSR</sequence>
<protein>
    <submittedName>
        <fullName evidence="5">YafY family protein</fullName>
    </submittedName>
</protein>
<dbReference type="Gene3D" id="1.10.10.10">
    <property type="entry name" value="Winged helix-like DNA-binding domain superfamily/Winged helix DNA-binding domain"/>
    <property type="match status" value="1"/>
</dbReference>
<dbReference type="Proteomes" id="UP001551658">
    <property type="component" value="Unassembled WGS sequence"/>
</dbReference>
<dbReference type="InterPro" id="IPR001034">
    <property type="entry name" value="DeoR_HTH"/>
</dbReference>
<keyword evidence="1" id="KW-0805">Transcription regulation</keyword>
<evidence type="ECO:0000313" key="5">
    <source>
        <dbReference type="EMBL" id="MEV0368116.1"/>
    </source>
</evidence>
<proteinExistence type="predicted"/>
<dbReference type="Pfam" id="PF08279">
    <property type="entry name" value="HTH_11"/>
    <property type="match status" value="1"/>
</dbReference>
<dbReference type="SUPFAM" id="SSF46785">
    <property type="entry name" value="Winged helix' DNA-binding domain"/>
    <property type="match status" value="1"/>
</dbReference>
<dbReference type="InterPro" id="IPR026881">
    <property type="entry name" value="WYL_dom"/>
</dbReference>
<reference evidence="5 6" key="1">
    <citation type="submission" date="2024-06" db="EMBL/GenBank/DDBJ databases">
        <title>The Natural Products Discovery Center: Release of the First 8490 Sequenced Strains for Exploring Actinobacteria Biosynthetic Diversity.</title>
        <authorList>
            <person name="Kalkreuter E."/>
            <person name="Kautsar S.A."/>
            <person name="Yang D."/>
            <person name="Bader C.D."/>
            <person name="Teijaro C.N."/>
            <person name="Fluegel L."/>
            <person name="Davis C.M."/>
            <person name="Simpson J.R."/>
            <person name="Lauterbach L."/>
            <person name="Steele A.D."/>
            <person name="Gui C."/>
            <person name="Meng S."/>
            <person name="Li G."/>
            <person name="Viehrig K."/>
            <person name="Ye F."/>
            <person name="Su P."/>
            <person name="Kiefer A.F."/>
            <person name="Nichols A."/>
            <person name="Cepeda A.J."/>
            <person name="Yan W."/>
            <person name="Fan B."/>
            <person name="Jiang Y."/>
            <person name="Adhikari A."/>
            <person name="Zheng C.-J."/>
            <person name="Schuster L."/>
            <person name="Cowan T.M."/>
            <person name="Smanski M.J."/>
            <person name="Chevrette M.G."/>
            <person name="De Carvalho L.P.S."/>
            <person name="Shen B."/>
        </authorList>
    </citation>
    <scope>NUCLEOTIDE SEQUENCE [LARGE SCALE GENOMIC DNA]</scope>
    <source>
        <strain evidence="5 6">NPDC050671</strain>
    </source>
</reference>
<accession>A0ABV3FK98</accession>
<comment type="caution">
    <text evidence="5">The sequence shown here is derived from an EMBL/GenBank/DDBJ whole genome shotgun (WGS) entry which is preliminary data.</text>
</comment>
<organism evidence="5 6">
    <name type="scientific">Nocardia fusca</name>
    <dbReference type="NCBI Taxonomy" id="941183"/>
    <lineage>
        <taxon>Bacteria</taxon>
        <taxon>Bacillati</taxon>
        <taxon>Actinomycetota</taxon>
        <taxon>Actinomycetes</taxon>
        <taxon>Mycobacteriales</taxon>
        <taxon>Nocardiaceae</taxon>
        <taxon>Nocardia</taxon>
    </lineage>
</organism>
<dbReference type="PIRSF" id="PIRSF016838">
    <property type="entry name" value="PafC"/>
    <property type="match status" value="1"/>
</dbReference>
<dbReference type="SMART" id="SM00420">
    <property type="entry name" value="HTH_DEOR"/>
    <property type="match status" value="1"/>
</dbReference>
<gene>
    <name evidence="5" type="ORF">AB0H72_36090</name>
</gene>
<dbReference type="EMBL" id="JBFAIH010000055">
    <property type="protein sequence ID" value="MEV0368116.1"/>
    <property type="molecule type" value="Genomic_DNA"/>
</dbReference>